<evidence type="ECO:0000313" key="1">
    <source>
        <dbReference type="EMBL" id="RHX87185.1"/>
    </source>
</evidence>
<sequence>MSWESSYKSIFFSSPFEKTLFKENFSTKEKKNLRYIALLKEQSLFTFLNDQNPFTFRGGFLCSFFLLGFEKTLSFYPTSERRFRFDSNSKNACLYELRISEKLKCEI</sequence>
<accession>A0A396YX85</accession>
<protein>
    <submittedName>
        <fullName evidence="1">Uncharacterized protein</fullName>
    </submittedName>
</protein>
<dbReference type="Proteomes" id="UP000265798">
    <property type="component" value="Unassembled WGS sequence"/>
</dbReference>
<reference evidence="2" key="1">
    <citation type="submission" date="2018-05" db="EMBL/GenBank/DDBJ databases">
        <title>Leptospira yasudae sp. nov. and Leptospira stimsonii sp. nov., two pathogenic species of the genus Leptospira isolated from environmental sources.</title>
        <authorList>
            <person name="Casanovas-Massana A."/>
            <person name="Hamond C."/>
            <person name="Santos L.A."/>
            <person name="Hacker K.P."/>
            <person name="Balassiano I."/>
            <person name="Medeiros M.A."/>
            <person name="Reis M.G."/>
            <person name="Ko A.I."/>
            <person name="Wunder E.A."/>
        </authorList>
    </citation>
    <scope>NUCLEOTIDE SEQUENCE [LARGE SCALE GENOMIC DNA]</scope>
    <source>
        <strain evidence="2">Yale</strain>
    </source>
</reference>
<gene>
    <name evidence="1" type="ORF">DLM75_16870</name>
</gene>
<comment type="caution">
    <text evidence="1">The sequence shown here is derived from an EMBL/GenBank/DDBJ whole genome shotgun (WGS) entry which is preliminary data.</text>
</comment>
<evidence type="ECO:0000313" key="2">
    <source>
        <dbReference type="Proteomes" id="UP000265798"/>
    </source>
</evidence>
<name>A0A396YX85_9LEPT</name>
<proteinExistence type="predicted"/>
<organism evidence="1 2">
    <name type="scientific">Leptospira stimsonii</name>
    <dbReference type="NCBI Taxonomy" id="2202203"/>
    <lineage>
        <taxon>Bacteria</taxon>
        <taxon>Pseudomonadati</taxon>
        <taxon>Spirochaetota</taxon>
        <taxon>Spirochaetia</taxon>
        <taxon>Leptospirales</taxon>
        <taxon>Leptospiraceae</taxon>
        <taxon>Leptospira</taxon>
    </lineage>
</organism>
<dbReference type="AlphaFoldDB" id="A0A396YX85"/>
<dbReference type="EMBL" id="QHCT01000005">
    <property type="protein sequence ID" value="RHX87185.1"/>
    <property type="molecule type" value="Genomic_DNA"/>
</dbReference>